<feature type="chain" id="PRO_5015138444" description="Transmembrane protein" evidence="1">
    <location>
        <begin position="29"/>
        <end position="69"/>
    </location>
</feature>
<dbReference type="Proteomes" id="UP000237000">
    <property type="component" value="Unassembled WGS sequence"/>
</dbReference>
<feature type="signal peptide" evidence="1">
    <location>
        <begin position="1"/>
        <end position="28"/>
    </location>
</feature>
<keyword evidence="3" id="KW-1185">Reference proteome</keyword>
<dbReference type="OrthoDB" id="1742357at2759"/>
<reference evidence="3" key="1">
    <citation type="submission" date="2016-06" db="EMBL/GenBank/DDBJ databases">
        <title>Parallel loss of symbiosis genes in relatives of nitrogen-fixing non-legume Parasponia.</title>
        <authorList>
            <person name="Van Velzen R."/>
            <person name="Holmer R."/>
            <person name="Bu F."/>
            <person name="Rutten L."/>
            <person name="Van Zeijl A."/>
            <person name="Liu W."/>
            <person name="Santuari L."/>
            <person name="Cao Q."/>
            <person name="Sharma T."/>
            <person name="Shen D."/>
            <person name="Roswanjaya Y."/>
            <person name="Wardhani T."/>
            <person name="Kalhor M.S."/>
            <person name="Jansen J."/>
            <person name="Van den Hoogen J."/>
            <person name="Gungor B."/>
            <person name="Hartog M."/>
            <person name="Hontelez J."/>
            <person name="Verver J."/>
            <person name="Yang W.-C."/>
            <person name="Schijlen E."/>
            <person name="Repin R."/>
            <person name="Schilthuizen M."/>
            <person name="Schranz E."/>
            <person name="Heidstra R."/>
            <person name="Miyata K."/>
            <person name="Fedorova E."/>
            <person name="Kohlen W."/>
            <person name="Bisseling T."/>
            <person name="Smit S."/>
            <person name="Geurts R."/>
        </authorList>
    </citation>
    <scope>NUCLEOTIDE SEQUENCE [LARGE SCALE GENOMIC DNA]</scope>
    <source>
        <strain evidence="3">cv. RG33-2</strain>
    </source>
</reference>
<organism evidence="2 3">
    <name type="scientific">Trema orientale</name>
    <name type="common">Charcoal tree</name>
    <name type="synonym">Celtis orientalis</name>
    <dbReference type="NCBI Taxonomy" id="63057"/>
    <lineage>
        <taxon>Eukaryota</taxon>
        <taxon>Viridiplantae</taxon>
        <taxon>Streptophyta</taxon>
        <taxon>Embryophyta</taxon>
        <taxon>Tracheophyta</taxon>
        <taxon>Spermatophyta</taxon>
        <taxon>Magnoliopsida</taxon>
        <taxon>eudicotyledons</taxon>
        <taxon>Gunneridae</taxon>
        <taxon>Pentapetalae</taxon>
        <taxon>rosids</taxon>
        <taxon>fabids</taxon>
        <taxon>Rosales</taxon>
        <taxon>Cannabaceae</taxon>
        <taxon>Trema</taxon>
    </lineage>
</organism>
<evidence type="ECO:0000313" key="3">
    <source>
        <dbReference type="Proteomes" id="UP000237000"/>
    </source>
</evidence>
<name>A0A2P5BTE2_TREOI</name>
<dbReference type="AlphaFoldDB" id="A0A2P5BTE2"/>
<proteinExistence type="predicted"/>
<gene>
    <name evidence="2" type="ORF">TorRG33x02_309690</name>
</gene>
<accession>A0A2P5BTE2</accession>
<evidence type="ECO:0000256" key="1">
    <source>
        <dbReference type="SAM" id="SignalP"/>
    </source>
</evidence>
<comment type="caution">
    <text evidence="2">The sequence shown here is derived from an EMBL/GenBank/DDBJ whole genome shotgun (WGS) entry which is preliminary data.</text>
</comment>
<dbReference type="EMBL" id="JXTC01000465">
    <property type="protein sequence ID" value="PON52035.1"/>
    <property type="molecule type" value="Genomic_DNA"/>
</dbReference>
<evidence type="ECO:0000313" key="2">
    <source>
        <dbReference type="EMBL" id="PON52035.1"/>
    </source>
</evidence>
<keyword evidence="1" id="KW-0732">Signal</keyword>
<sequence>MASELKSVVLALIALVLSVVLMFSVVQGRPLCAPHVMVDPTGATHYVVDNVIGLWGIKSSGPSPPGAGH</sequence>
<dbReference type="InParanoid" id="A0A2P5BTE2"/>
<protein>
    <recommendedName>
        <fullName evidence="4">Transmembrane protein</fullName>
    </recommendedName>
</protein>
<evidence type="ECO:0008006" key="4">
    <source>
        <dbReference type="Google" id="ProtNLM"/>
    </source>
</evidence>